<dbReference type="RefSeq" id="XP_009521352.1">
    <property type="nucleotide sequence ID" value="XM_009523057.1"/>
</dbReference>
<feature type="transmembrane region" description="Helical" evidence="8">
    <location>
        <begin position="50"/>
        <end position="71"/>
    </location>
</feature>
<dbReference type="Pfam" id="PF00450">
    <property type="entry name" value="Peptidase_S10"/>
    <property type="match status" value="2"/>
</dbReference>
<dbReference type="PROSITE" id="PS00131">
    <property type="entry name" value="CARBOXYPEPT_SER_SER"/>
    <property type="match status" value="1"/>
</dbReference>
<dbReference type="GeneID" id="20645539"/>
<dbReference type="GO" id="GO:0006508">
    <property type="term" value="P:proteolysis"/>
    <property type="evidence" value="ECO:0007669"/>
    <property type="project" value="UniProtKB-KW"/>
</dbReference>
<keyword evidence="8" id="KW-1133">Transmembrane helix</keyword>
<dbReference type="OMA" id="AAPYVWK"/>
<evidence type="ECO:0000256" key="8">
    <source>
        <dbReference type="SAM" id="Phobius"/>
    </source>
</evidence>
<evidence type="ECO:0000256" key="3">
    <source>
        <dbReference type="ARBA" id="ARBA00022670"/>
    </source>
</evidence>
<dbReference type="Proteomes" id="UP000002640">
    <property type="component" value="Unassembled WGS sequence"/>
</dbReference>
<dbReference type="InterPro" id="IPR001563">
    <property type="entry name" value="Peptidase_S10"/>
</dbReference>
<evidence type="ECO:0000256" key="6">
    <source>
        <dbReference type="ARBA" id="ARBA00023180"/>
    </source>
</evidence>
<name>G4YVN2_PHYSP</name>
<dbReference type="PANTHER" id="PTHR11802:SF113">
    <property type="entry name" value="SERINE CARBOXYPEPTIDASE CTSA-4.1"/>
    <property type="match status" value="1"/>
</dbReference>
<proteinExistence type="inferred from homology"/>
<dbReference type="SMR" id="G4YVN2"/>
<dbReference type="MEROPS" id="S10.009"/>
<dbReference type="PRINTS" id="PR00724">
    <property type="entry name" value="CRBOXYPTASEC"/>
</dbReference>
<sequence>MTWSAPWLAGKTARPARALAHDAHEREDPLLPAVQAIYGSTSNKLKIKRCLIVLGIVTAVVLSGSSVWWLLFDNGHEGAAVPADSYVCGDTKSEAGYIKLANKQDDHYFYWFFESRNNPETDPLVLWLTGGPGSSSMFALLTENGPCTIQPDLSTKFNPYSWNNNANDYNETDVGENIYWFLQGFMEKHPQYRGREFFVTGESYGGHYVPAAAHYIWSKNNAGKADGDASVINLQGIAIGNGLTNPAIQFAYFQDMNHNRYNITLLTDAEEQQMKTDSVECIRQARECHLALQNGDICMVSVQCWVDKLIGPFNSANRNNYDVRQPCNNSDPSATCDDTPTITAYLNSPAVRKYLNVDERVSAWQEDNSDVEMTFASDGDWVVPFHEVIADMLNDGLRVLIYAGDADLMCNWIGNRAWTLALDWRGKEGFNVAEERAFVAHGPLLSEGSTPIDAGVVHSFNNFAFVRVYDAGHMVPMDQPAVSLDLLSRFLADEEL</sequence>
<keyword evidence="6" id="KW-0325">Glycoprotein</keyword>
<keyword evidence="2 7" id="KW-0121">Carboxypeptidase</keyword>
<dbReference type="EC" id="3.4.16.-" evidence="7"/>
<evidence type="ECO:0000256" key="4">
    <source>
        <dbReference type="ARBA" id="ARBA00022729"/>
    </source>
</evidence>
<evidence type="ECO:0000313" key="9">
    <source>
        <dbReference type="EMBL" id="EGZ26064.1"/>
    </source>
</evidence>
<gene>
    <name evidence="9" type="ORF">PHYSODRAFT_326997</name>
</gene>
<evidence type="ECO:0000313" key="10">
    <source>
        <dbReference type="Proteomes" id="UP000002640"/>
    </source>
</evidence>
<organism evidence="9 10">
    <name type="scientific">Phytophthora sojae (strain P6497)</name>
    <name type="common">Soybean stem and root rot agent</name>
    <name type="synonym">Phytophthora megasperma f. sp. glycines</name>
    <dbReference type="NCBI Taxonomy" id="1094619"/>
    <lineage>
        <taxon>Eukaryota</taxon>
        <taxon>Sar</taxon>
        <taxon>Stramenopiles</taxon>
        <taxon>Oomycota</taxon>
        <taxon>Peronosporomycetes</taxon>
        <taxon>Peronosporales</taxon>
        <taxon>Peronosporaceae</taxon>
        <taxon>Phytophthora</taxon>
    </lineage>
</organism>
<evidence type="ECO:0000256" key="7">
    <source>
        <dbReference type="RuleBase" id="RU361156"/>
    </source>
</evidence>
<evidence type="ECO:0000256" key="2">
    <source>
        <dbReference type="ARBA" id="ARBA00022645"/>
    </source>
</evidence>
<keyword evidence="3 7" id="KW-0645">Protease</keyword>
<evidence type="ECO:0000256" key="5">
    <source>
        <dbReference type="ARBA" id="ARBA00022801"/>
    </source>
</evidence>
<dbReference type="InterPro" id="IPR033124">
    <property type="entry name" value="Ser_caboxypep_his_AS"/>
</dbReference>
<comment type="similarity">
    <text evidence="1 7">Belongs to the peptidase S10 family.</text>
</comment>
<keyword evidence="8" id="KW-0812">Transmembrane</keyword>
<evidence type="ECO:0000256" key="1">
    <source>
        <dbReference type="ARBA" id="ARBA00009431"/>
    </source>
</evidence>
<dbReference type="InterPro" id="IPR029058">
    <property type="entry name" value="AB_hydrolase_fold"/>
</dbReference>
<accession>G4YVN2</accession>
<keyword evidence="8" id="KW-0472">Membrane</keyword>
<dbReference type="PANTHER" id="PTHR11802">
    <property type="entry name" value="SERINE PROTEASE FAMILY S10 SERINE CARBOXYPEPTIDASE"/>
    <property type="match status" value="1"/>
</dbReference>
<keyword evidence="4" id="KW-0732">Signal</keyword>
<dbReference type="SUPFAM" id="SSF53474">
    <property type="entry name" value="alpha/beta-Hydrolases"/>
    <property type="match status" value="1"/>
</dbReference>
<dbReference type="InterPro" id="IPR018202">
    <property type="entry name" value="Ser_caboxypep_ser_AS"/>
</dbReference>
<dbReference type="KEGG" id="psoj:PHYSODRAFT_326997"/>
<dbReference type="GO" id="GO:0004185">
    <property type="term" value="F:serine-type carboxypeptidase activity"/>
    <property type="evidence" value="ECO:0007669"/>
    <property type="project" value="UniProtKB-UniRule"/>
</dbReference>
<dbReference type="Gene3D" id="3.40.50.1820">
    <property type="entry name" value="alpha/beta hydrolase"/>
    <property type="match status" value="1"/>
</dbReference>
<keyword evidence="10" id="KW-1185">Reference proteome</keyword>
<dbReference type="EMBL" id="JH159152">
    <property type="protein sequence ID" value="EGZ26064.1"/>
    <property type="molecule type" value="Genomic_DNA"/>
</dbReference>
<keyword evidence="5 7" id="KW-0378">Hydrolase</keyword>
<dbReference type="PROSITE" id="PS00560">
    <property type="entry name" value="CARBOXYPEPT_SER_HIS"/>
    <property type="match status" value="1"/>
</dbReference>
<protein>
    <recommendedName>
        <fullName evidence="7">Carboxypeptidase</fullName>
        <ecNumber evidence="7">3.4.16.-</ecNumber>
    </recommendedName>
</protein>
<dbReference type="AlphaFoldDB" id="G4YVN2"/>
<dbReference type="InParanoid" id="G4YVN2"/>
<reference evidence="9 10" key="1">
    <citation type="journal article" date="2006" name="Science">
        <title>Phytophthora genome sequences uncover evolutionary origins and mechanisms of pathogenesis.</title>
        <authorList>
            <person name="Tyler B.M."/>
            <person name="Tripathy S."/>
            <person name="Zhang X."/>
            <person name="Dehal P."/>
            <person name="Jiang R.H."/>
            <person name="Aerts A."/>
            <person name="Arredondo F.D."/>
            <person name="Baxter L."/>
            <person name="Bensasson D."/>
            <person name="Beynon J.L."/>
            <person name="Chapman J."/>
            <person name="Damasceno C.M."/>
            <person name="Dorrance A.E."/>
            <person name="Dou D."/>
            <person name="Dickerman A.W."/>
            <person name="Dubchak I.L."/>
            <person name="Garbelotto M."/>
            <person name="Gijzen M."/>
            <person name="Gordon S.G."/>
            <person name="Govers F."/>
            <person name="Grunwald N.J."/>
            <person name="Huang W."/>
            <person name="Ivors K.L."/>
            <person name="Jones R.W."/>
            <person name="Kamoun S."/>
            <person name="Krampis K."/>
            <person name="Lamour K.H."/>
            <person name="Lee M.K."/>
            <person name="McDonald W.H."/>
            <person name="Medina M."/>
            <person name="Meijer H.J."/>
            <person name="Nordberg E.K."/>
            <person name="Maclean D.J."/>
            <person name="Ospina-Giraldo M.D."/>
            <person name="Morris P.F."/>
            <person name="Phuntumart V."/>
            <person name="Putnam N.H."/>
            <person name="Rash S."/>
            <person name="Rose J.K."/>
            <person name="Sakihama Y."/>
            <person name="Salamov A.A."/>
            <person name="Savidor A."/>
            <person name="Scheuring C.F."/>
            <person name="Smith B.M."/>
            <person name="Sobral B.W."/>
            <person name="Terry A."/>
            <person name="Torto-Alalibo T.A."/>
            <person name="Win J."/>
            <person name="Xu Z."/>
            <person name="Zhang H."/>
            <person name="Grigoriev I.V."/>
            <person name="Rokhsar D.S."/>
            <person name="Boore J.L."/>
        </authorList>
    </citation>
    <scope>NUCLEOTIDE SEQUENCE [LARGE SCALE GENOMIC DNA]</scope>
    <source>
        <strain evidence="9 10">P6497</strain>
    </source>
</reference>